<dbReference type="GO" id="GO:0005829">
    <property type="term" value="C:cytosol"/>
    <property type="evidence" value="ECO:0007669"/>
    <property type="project" value="TreeGrafter"/>
</dbReference>
<evidence type="ECO:0008006" key="3">
    <source>
        <dbReference type="Google" id="ProtNLM"/>
    </source>
</evidence>
<name>H5X0F7_9PSEU</name>
<dbReference type="AlphaFoldDB" id="H5X0F7"/>
<dbReference type="Pfam" id="PF03883">
    <property type="entry name" value="H2O2_YaaD"/>
    <property type="match status" value="1"/>
</dbReference>
<protein>
    <recommendedName>
        <fullName evidence="3">Peroxide stress protein YaaA</fullName>
    </recommendedName>
</protein>
<dbReference type="InterPro" id="IPR005583">
    <property type="entry name" value="YaaA"/>
</dbReference>
<gene>
    <name evidence="1" type="ORF">SacmaDRAFT_1404</name>
</gene>
<accession>H5X0F7</accession>
<dbReference type="OrthoDB" id="3210767at2"/>
<dbReference type="STRING" id="882083.SacmaDRAFT_1404"/>
<keyword evidence="2" id="KW-1185">Reference proteome</keyword>
<evidence type="ECO:0000313" key="2">
    <source>
        <dbReference type="Proteomes" id="UP000004926"/>
    </source>
</evidence>
<proteinExistence type="predicted"/>
<dbReference type="NCBIfam" id="NF002544">
    <property type="entry name" value="PRK02101.2-1"/>
    <property type="match status" value="1"/>
</dbReference>
<reference evidence="1 2" key="1">
    <citation type="journal article" date="2012" name="Stand. Genomic Sci.">
        <title>Genome sequence of the ocean sediment bacterium Saccharomonospora marina type strain (XMU15(T)).</title>
        <authorList>
            <person name="Klenk H.P."/>
            <person name="Lu M."/>
            <person name="Lucas S."/>
            <person name="Lapidus A."/>
            <person name="Copeland A."/>
            <person name="Pitluck S."/>
            <person name="Goodwin L.A."/>
            <person name="Han C."/>
            <person name="Tapia R."/>
            <person name="Brambilla E.M."/>
            <person name="Potter G."/>
            <person name="Land M."/>
            <person name="Ivanova N."/>
            <person name="Rohde M."/>
            <person name="Goker M."/>
            <person name="Detter J.C."/>
            <person name="Li W.J."/>
            <person name="Kyrpides N.C."/>
            <person name="Woyke T."/>
        </authorList>
    </citation>
    <scope>NUCLEOTIDE SEQUENCE [LARGE SCALE GENOMIC DNA]</scope>
    <source>
        <strain evidence="1 2">XMU15</strain>
    </source>
</reference>
<dbReference type="Proteomes" id="UP000004926">
    <property type="component" value="Chromosome"/>
</dbReference>
<organism evidence="1 2">
    <name type="scientific">Saccharomonospora marina XMU15</name>
    <dbReference type="NCBI Taxonomy" id="882083"/>
    <lineage>
        <taxon>Bacteria</taxon>
        <taxon>Bacillati</taxon>
        <taxon>Actinomycetota</taxon>
        <taxon>Actinomycetes</taxon>
        <taxon>Pseudonocardiales</taxon>
        <taxon>Pseudonocardiaceae</taxon>
        <taxon>Saccharomonospora</taxon>
    </lineage>
</organism>
<dbReference type="GO" id="GO:0033194">
    <property type="term" value="P:response to hydroperoxide"/>
    <property type="evidence" value="ECO:0007669"/>
    <property type="project" value="TreeGrafter"/>
</dbReference>
<sequence>MLVLLPPSETKADGGTGTSLELDSLSFPELNPLRRKLADALVELADDLATAAAALGISERQSAEVERNARLWSTPTTPALRRYTGVLYDALDVAGMGKAQLRRANRRLAVASALFGLVRADDPIPPYRLSAGSRLPGFGSLRGLWRPVLEPVLAGLDELVVDLRSSPYAALAKAPAAVTVRVLTEDGSGMRKTVSHHNKAHKGRLAAALATSQTEASTVEDILRVASRAGVELERTGERQLDLVIAG</sequence>
<dbReference type="HOGENOM" id="CLU_071581_0_0_11"/>
<dbReference type="PANTHER" id="PTHR30283:SF4">
    <property type="entry name" value="PEROXIDE STRESS RESISTANCE PROTEIN YAAA"/>
    <property type="match status" value="1"/>
</dbReference>
<dbReference type="eggNOG" id="COG3022">
    <property type="taxonomic scope" value="Bacteria"/>
</dbReference>
<dbReference type="RefSeq" id="WP_009153068.1">
    <property type="nucleotide sequence ID" value="NZ_CM001439.1"/>
</dbReference>
<dbReference type="PANTHER" id="PTHR30283">
    <property type="entry name" value="PEROXIDE STRESS RESPONSE PROTEIN YAAA"/>
    <property type="match status" value="1"/>
</dbReference>
<evidence type="ECO:0000313" key="1">
    <source>
        <dbReference type="EMBL" id="EHR49682.1"/>
    </source>
</evidence>
<dbReference type="EMBL" id="CM001439">
    <property type="protein sequence ID" value="EHR49682.1"/>
    <property type="molecule type" value="Genomic_DNA"/>
</dbReference>